<accession>M1UW85</accession>
<evidence type="ECO:0000259" key="1">
    <source>
        <dbReference type="Pfam" id="PF03781"/>
    </source>
</evidence>
<dbReference type="Gramene" id="CMR147CT">
    <property type="protein sequence ID" value="CMR147CT"/>
    <property type="gene ID" value="CMR147C"/>
</dbReference>
<dbReference type="RefSeq" id="XP_005538437.1">
    <property type="nucleotide sequence ID" value="XM_005538380.1"/>
</dbReference>
<dbReference type="HOGENOM" id="CLU_006921_1_1_1"/>
<dbReference type="InterPro" id="IPR016187">
    <property type="entry name" value="CTDL_fold"/>
</dbReference>
<dbReference type="GeneID" id="16996791"/>
<dbReference type="AlphaFoldDB" id="M1UW85"/>
<sequence>MLNSTAAVHEPLLDGTLDATTRPALLRGWRPLNPFSGVGRLPVVDSEHALETGKLFSERRAIEAALASLTEAWKQVDAVFGTFPATSVTQILLLKPIDLRHPFLFYMGHLPAFAWNRYNSRLLPEDALPIQPPLTLEMLSTFAKLFERGMDPDVDDPTRCHWHSQVPSTAEEWPPVFQVAAYRDYIRQDLSYRLRRWSESVDDQVLPPSSCYTLLMTIAEHEWMHTETLLYMLHQLNGYCMRPFWISEYRQQMQSLASADALPMDQNSSYPPLGATQRVESDGIVSLGRNPHEVIEPYLRFAWDNELPRVQRKIPRSLLVQRYPVTNLQYWYFVQAGGYRELDRYWLNESDRQWCARSGRQWPQFWRALNRSGQQQSGPACYVVHPDGRLGEHALGEPACVENHWPVYVTLAEARAFANWVSGALGNQRHPAATWRLPTEAEWQHLAEGAYPDSALDSDESSESSADGNYGFRHWGPISTYESPNCSRWGVCDLVGNGWEWTESLFEPLDRERFQPSPLYPEYSADFFDDKHFVLKGASWATGTPLVRSTFRNWYQAHYPYVFAKFRLVCEEA</sequence>
<feature type="domain" description="Sulfatase-modifying factor enzyme-like" evidence="1">
    <location>
        <begin position="301"/>
        <end position="569"/>
    </location>
</feature>
<dbReference type="OrthoDB" id="659at2759"/>
<dbReference type="Pfam" id="PF03781">
    <property type="entry name" value="FGE-sulfatase"/>
    <property type="match status" value="1"/>
</dbReference>
<dbReference type="InterPro" id="IPR005532">
    <property type="entry name" value="SUMF_dom"/>
</dbReference>
<dbReference type="KEGG" id="cme:CYME_CMR147C"/>
<gene>
    <name evidence="2" type="ORF">CYME_CMR147C</name>
</gene>
<dbReference type="Proteomes" id="UP000007014">
    <property type="component" value="Chromosome 18"/>
</dbReference>
<keyword evidence="3" id="KW-1185">Reference proteome</keyword>
<dbReference type="STRING" id="280699.M1UW85"/>
<dbReference type="Gene3D" id="3.90.1580.10">
    <property type="entry name" value="paralog of FGE (formylglycine-generating enzyme)"/>
    <property type="match status" value="1"/>
</dbReference>
<dbReference type="PANTHER" id="PTHR43397:SF1">
    <property type="entry name" value="ERGOTHIONEINE BIOSYNTHESIS PROTEIN 1"/>
    <property type="match status" value="1"/>
</dbReference>
<proteinExistence type="predicted"/>
<reference evidence="2 3" key="1">
    <citation type="journal article" date="2004" name="Nature">
        <title>Genome sequence of the ultrasmall unicellular red alga Cyanidioschyzon merolae 10D.</title>
        <authorList>
            <person name="Matsuzaki M."/>
            <person name="Misumi O."/>
            <person name="Shin-i T."/>
            <person name="Maruyama S."/>
            <person name="Takahara M."/>
            <person name="Miyagishima S."/>
            <person name="Mori T."/>
            <person name="Nishida K."/>
            <person name="Yagisawa F."/>
            <person name="Nishida K."/>
            <person name="Yoshida Y."/>
            <person name="Nishimura Y."/>
            <person name="Nakao S."/>
            <person name="Kobayashi T."/>
            <person name="Momoyama Y."/>
            <person name="Higashiyama T."/>
            <person name="Minoda A."/>
            <person name="Sano M."/>
            <person name="Nomoto H."/>
            <person name="Oishi K."/>
            <person name="Hayashi H."/>
            <person name="Ohta F."/>
            <person name="Nishizaka S."/>
            <person name="Haga S."/>
            <person name="Miura S."/>
            <person name="Morishita T."/>
            <person name="Kabeya Y."/>
            <person name="Terasawa K."/>
            <person name="Suzuki Y."/>
            <person name="Ishii Y."/>
            <person name="Asakawa S."/>
            <person name="Takano H."/>
            <person name="Ohta N."/>
            <person name="Kuroiwa H."/>
            <person name="Tanaka K."/>
            <person name="Shimizu N."/>
            <person name="Sugano S."/>
            <person name="Sato N."/>
            <person name="Nozaki H."/>
            <person name="Ogasawara N."/>
            <person name="Kohara Y."/>
            <person name="Kuroiwa T."/>
        </authorList>
    </citation>
    <scope>NUCLEOTIDE SEQUENCE [LARGE SCALE GENOMIC DNA]</scope>
    <source>
        <strain evidence="2 3">10D</strain>
    </source>
</reference>
<name>M1UW85_CYAM1</name>
<dbReference type="EMBL" id="AP006500">
    <property type="protein sequence ID" value="BAM82401.1"/>
    <property type="molecule type" value="Genomic_DNA"/>
</dbReference>
<dbReference type="SUPFAM" id="SSF56436">
    <property type="entry name" value="C-type lectin-like"/>
    <property type="match status" value="1"/>
</dbReference>
<protein>
    <recommendedName>
        <fullName evidence="1">Sulfatase-modifying factor enzyme-like domain-containing protein</fullName>
    </recommendedName>
</protein>
<reference evidence="2 3" key="2">
    <citation type="journal article" date="2007" name="BMC Biol.">
        <title>A 100%-complete sequence reveals unusually simple genomic features in the hot-spring red alga Cyanidioschyzon merolae.</title>
        <authorList>
            <person name="Nozaki H."/>
            <person name="Takano H."/>
            <person name="Misumi O."/>
            <person name="Terasawa K."/>
            <person name="Matsuzaki M."/>
            <person name="Maruyama S."/>
            <person name="Nishida K."/>
            <person name="Yagisawa F."/>
            <person name="Yoshida Y."/>
            <person name="Fujiwara T."/>
            <person name="Takio S."/>
            <person name="Tamura K."/>
            <person name="Chung S.J."/>
            <person name="Nakamura S."/>
            <person name="Kuroiwa H."/>
            <person name="Tanaka K."/>
            <person name="Sato N."/>
            <person name="Kuroiwa T."/>
        </authorList>
    </citation>
    <scope>NUCLEOTIDE SEQUENCE [LARGE SCALE GENOMIC DNA]</scope>
    <source>
        <strain evidence="2 3">10D</strain>
    </source>
</reference>
<dbReference type="eggNOG" id="ENOG502QS9T">
    <property type="taxonomic scope" value="Eukaryota"/>
</dbReference>
<dbReference type="PANTHER" id="PTHR43397">
    <property type="entry name" value="ERGOTHIONEINE BIOSYNTHESIS PROTEIN 1"/>
    <property type="match status" value="1"/>
</dbReference>
<evidence type="ECO:0000313" key="3">
    <source>
        <dbReference type="Proteomes" id="UP000007014"/>
    </source>
</evidence>
<dbReference type="InterPro" id="IPR051128">
    <property type="entry name" value="EgtD_Methyltrsf_superfamily"/>
</dbReference>
<dbReference type="OMA" id="EHDGFHI"/>
<dbReference type="InterPro" id="IPR042095">
    <property type="entry name" value="SUMF_sf"/>
</dbReference>
<evidence type="ECO:0000313" key="2">
    <source>
        <dbReference type="EMBL" id="BAM82401.1"/>
    </source>
</evidence>
<organism evidence="2 3">
    <name type="scientific">Cyanidioschyzon merolae (strain NIES-3377 / 10D)</name>
    <name type="common">Unicellular red alga</name>
    <dbReference type="NCBI Taxonomy" id="280699"/>
    <lineage>
        <taxon>Eukaryota</taxon>
        <taxon>Rhodophyta</taxon>
        <taxon>Bangiophyceae</taxon>
        <taxon>Cyanidiales</taxon>
        <taxon>Cyanidiaceae</taxon>
        <taxon>Cyanidioschyzon</taxon>
    </lineage>
</organism>